<evidence type="ECO:0000256" key="15">
    <source>
        <dbReference type="ARBA" id="ARBA00022842"/>
    </source>
</evidence>
<accession>A0A9P8LBQ9</accession>
<evidence type="ECO:0000256" key="3">
    <source>
        <dbReference type="ARBA" id="ARBA00004305"/>
    </source>
</evidence>
<protein>
    <recommendedName>
        <fullName evidence="7">tetrahydrofolate synthase</fullName>
        <ecNumber evidence="7">6.3.2.17</ecNumber>
    </recommendedName>
    <alternativeName>
        <fullName evidence="19">Folylpoly-gamma-glutamate synthetase</fullName>
    </alternativeName>
    <alternativeName>
        <fullName evidence="18">Tetrahydrofolylpolyglutamate synthase</fullName>
    </alternativeName>
</protein>
<evidence type="ECO:0000256" key="2">
    <source>
        <dbReference type="ARBA" id="ARBA00004273"/>
    </source>
</evidence>
<comment type="cofactor">
    <cofactor evidence="1">
        <name>a monovalent cation</name>
        <dbReference type="ChEBI" id="CHEBI:60242"/>
    </cofactor>
</comment>
<keyword evidence="11" id="KW-0479">Metal-binding</keyword>
<dbReference type="InterPro" id="IPR018109">
    <property type="entry name" value="Folylpolyglutamate_synth_CS"/>
</dbReference>
<evidence type="ECO:0000256" key="16">
    <source>
        <dbReference type="ARBA" id="ARBA00023128"/>
    </source>
</evidence>
<evidence type="ECO:0000256" key="17">
    <source>
        <dbReference type="ARBA" id="ARBA00023136"/>
    </source>
</evidence>
<dbReference type="GO" id="GO:0005524">
    <property type="term" value="F:ATP binding"/>
    <property type="evidence" value="ECO:0007669"/>
    <property type="project" value="UniProtKB-KW"/>
</dbReference>
<comment type="similarity">
    <text evidence="6">Belongs to the folylpolyglutamate synthase family.</text>
</comment>
<comment type="pathway">
    <text evidence="5">Cofactor biosynthesis; tetrahydrofolylpolyglutamate biosynthesis.</text>
</comment>
<comment type="catalytic activity">
    <reaction evidence="20">
        <text>(6S)-5,6,7,8-tetrahydrofolyl-(gamma-L-Glu)(n) + L-glutamate + ATP = (6S)-5,6,7,8-tetrahydrofolyl-(gamma-L-Glu)(n+1) + ADP + phosphate + H(+)</text>
        <dbReference type="Rhea" id="RHEA:10580"/>
        <dbReference type="Rhea" id="RHEA-COMP:14738"/>
        <dbReference type="Rhea" id="RHEA-COMP:14740"/>
        <dbReference type="ChEBI" id="CHEBI:15378"/>
        <dbReference type="ChEBI" id="CHEBI:29985"/>
        <dbReference type="ChEBI" id="CHEBI:30616"/>
        <dbReference type="ChEBI" id="CHEBI:43474"/>
        <dbReference type="ChEBI" id="CHEBI:141005"/>
        <dbReference type="ChEBI" id="CHEBI:456216"/>
        <dbReference type="EC" id="6.3.2.17"/>
    </reaction>
</comment>
<keyword evidence="15" id="KW-0460">Magnesium</keyword>
<dbReference type="FunFam" id="3.40.1190.10:FF:000009">
    <property type="entry name" value="Folylpolyglutamate synthase"/>
    <property type="match status" value="1"/>
</dbReference>
<dbReference type="NCBIfam" id="TIGR01499">
    <property type="entry name" value="folC"/>
    <property type="match status" value="1"/>
</dbReference>
<dbReference type="PROSITE" id="PS01012">
    <property type="entry name" value="FOLYLPOLYGLU_SYNT_2"/>
    <property type="match status" value="1"/>
</dbReference>
<gene>
    <name evidence="21" type="ORF">GP486_004257</name>
</gene>
<evidence type="ECO:0000256" key="9">
    <source>
        <dbReference type="ARBA" id="ARBA00022563"/>
    </source>
</evidence>
<name>A0A9P8LBQ9_9PEZI</name>
<dbReference type="EMBL" id="JAGHQM010000649">
    <property type="protein sequence ID" value="KAH0559232.1"/>
    <property type="molecule type" value="Genomic_DNA"/>
</dbReference>
<dbReference type="PANTHER" id="PTHR11136">
    <property type="entry name" value="FOLYLPOLYGLUTAMATE SYNTHASE-RELATED"/>
    <property type="match status" value="1"/>
</dbReference>
<keyword evidence="16" id="KW-0496">Mitochondrion</keyword>
<evidence type="ECO:0000256" key="4">
    <source>
        <dbReference type="ARBA" id="ARBA00004496"/>
    </source>
</evidence>
<keyword evidence="8" id="KW-0963">Cytoplasm</keyword>
<dbReference type="GO" id="GO:0005743">
    <property type="term" value="C:mitochondrial inner membrane"/>
    <property type="evidence" value="ECO:0007669"/>
    <property type="project" value="UniProtKB-SubCell"/>
</dbReference>
<sequence length="370" mass="41159">MESENTYADAIDKLNLLQSGFAVLEERRKMGLKMDGSAVVEMRQWARRIGYAPTDFDRLNIVHVAGTKGKGSACAYLNSILTAYHETVGLPKKIGLYTSPHLIAVRERIRINSEPISESLFTKYFFEVWDALERSAVEQGLDPKHKPVYFRFLTLMSFHVFMREGVDAAMYEVGVGGEWDSTNIIEQPVATGITTLGIDHTEVLGETIDKIAWHKAGIFKPGCPAFTVAQLPAAVEVLEQRAKEKNVHLQGVAIHPALHNIKITPDEDYQRGNASLAIVLVDSMLKRLGIPRVGGESSLPEQYVGGLERTVWRGRCETKLDGDKTWCLDGAHTKESIEIAGHWFARVALKRSPFHLQAITITLTPCAHVL</sequence>
<dbReference type="EC" id="6.3.2.17" evidence="7"/>
<keyword evidence="9" id="KW-0554">One-carbon metabolism</keyword>
<dbReference type="GO" id="GO:0004326">
    <property type="term" value="F:tetrahydrofolylpolyglutamate synthase activity"/>
    <property type="evidence" value="ECO:0007669"/>
    <property type="project" value="UniProtKB-EC"/>
</dbReference>
<keyword evidence="17" id="KW-0472">Membrane</keyword>
<keyword evidence="13" id="KW-0999">Mitochondrion inner membrane</keyword>
<proteinExistence type="inferred from homology"/>
<evidence type="ECO:0000256" key="19">
    <source>
        <dbReference type="ARBA" id="ARBA00030876"/>
    </source>
</evidence>
<evidence type="ECO:0000256" key="18">
    <source>
        <dbReference type="ARBA" id="ARBA00030592"/>
    </source>
</evidence>
<dbReference type="InterPro" id="IPR036565">
    <property type="entry name" value="Mur-like_cat_sf"/>
</dbReference>
<dbReference type="AlphaFoldDB" id="A0A9P8LBQ9"/>
<dbReference type="Gene3D" id="3.40.1190.10">
    <property type="entry name" value="Mur-like, catalytic domain"/>
    <property type="match status" value="1"/>
</dbReference>
<evidence type="ECO:0000256" key="8">
    <source>
        <dbReference type="ARBA" id="ARBA00022490"/>
    </source>
</evidence>
<evidence type="ECO:0000256" key="12">
    <source>
        <dbReference type="ARBA" id="ARBA00022741"/>
    </source>
</evidence>
<evidence type="ECO:0000256" key="11">
    <source>
        <dbReference type="ARBA" id="ARBA00022723"/>
    </source>
</evidence>
<dbReference type="GO" id="GO:0046872">
    <property type="term" value="F:metal ion binding"/>
    <property type="evidence" value="ECO:0007669"/>
    <property type="project" value="UniProtKB-KW"/>
</dbReference>
<dbReference type="GO" id="GO:0005829">
    <property type="term" value="C:cytosol"/>
    <property type="evidence" value="ECO:0007669"/>
    <property type="project" value="TreeGrafter"/>
</dbReference>
<comment type="caution">
    <text evidence="21">The sequence shown here is derived from an EMBL/GenBank/DDBJ whole genome shotgun (WGS) entry which is preliminary data.</text>
</comment>
<evidence type="ECO:0000256" key="13">
    <source>
        <dbReference type="ARBA" id="ARBA00022792"/>
    </source>
</evidence>
<reference evidence="21" key="1">
    <citation type="submission" date="2021-03" db="EMBL/GenBank/DDBJ databases">
        <title>Comparative genomics and phylogenomic investigation of the class Geoglossomycetes provide insights into ecological specialization and systematics.</title>
        <authorList>
            <person name="Melie T."/>
            <person name="Pirro S."/>
            <person name="Miller A.N."/>
            <person name="Quandt A."/>
        </authorList>
    </citation>
    <scope>NUCLEOTIDE SEQUENCE</scope>
    <source>
        <strain evidence="21">CAQ_001_2017</strain>
    </source>
</reference>
<evidence type="ECO:0000256" key="6">
    <source>
        <dbReference type="ARBA" id="ARBA00008276"/>
    </source>
</evidence>
<dbReference type="SUPFAM" id="SSF53623">
    <property type="entry name" value="MurD-like peptide ligases, catalytic domain"/>
    <property type="match status" value="1"/>
</dbReference>
<dbReference type="PANTHER" id="PTHR11136:SF5">
    <property type="entry name" value="FOLYLPOLYGLUTAMATE SYNTHASE, MITOCHONDRIAL"/>
    <property type="match status" value="1"/>
</dbReference>
<dbReference type="InterPro" id="IPR001645">
    <property type="entry name" value="Folylpolyglutamate_synth"/>
</dbReference>
<evidence type="ECO:0000256" key="14">
    <source>
        <dbReference type="ARBA" id="ARBA00022840"/>
    </source>
</evidence>
<dbReference type="Proteomes" id="UP000750711">
    <property type="component" value="Unassembled WGS sequence"/>
</dbReference>
<evidence type="ECO:0000313" key="21">
    <source>
        <dbReference type="EMBL" id="KAH0559232.1"/>
    </source>
</evidence>
<evidence type="ECO:0000256" key="20">
    <source>
        <dbReference type="ARBA" id="ARBA00047493"/>
    </source>
</evidence>
<keyword evidence="10" id="KW-0436">Ligase</keyword>
<comment type="subcellular location">
    <subcellularLocation>
        <location evidence="4">Cytoplasm</location>
    </subcellularLocation>
    <subcellularLocation>
        <location evidence="2">Mitochondrion inner membrane</location>
    </subcellularLocation>
    <subcellularLocation>
        <location evidence="3">Mitochondrion matrix</location>
    </subcellularLocation>
</comment>
<dbReference type="GO" id="GO:0005759">
    <property type="term" value="C:mitochondrial matrix"/>
    <property type="evidence" value="ECO:0007669"/>
    <property type="project" value="UniProtKB-SubCell"/>
</dbReference>
<dbReference type="GO" id="GO:0006730">
    <property type="term" value="P:one-carbon metabolic process"/>
    <property type="evidence" value="ECO:0007669"/>
    <property type="project" value="UniProtKB-KW"/>
</dbReference>
<keyword evidence="12" id="KW-0547">Nucleotide-binding</keyword>
<keyword evidence="14" id="KW-0067">ATP-binding</keyword>
<evidence type="ECO:0000256" key="7">
    <source>
        <dbReference type="ARBA" id="ARBA00013025"/>
    </source>
</evidence>
<evidence type="ECO:0000256" key="1">
    <source>
        <dbReference type="ARBA" id="ARBA00001944"/>
    </source>
</evidence>
<organism evidence="21 22">
    <name type="scientific">Trichoglossum hirsutum</name>
    <dbReference type="NCBI Taxonomy" id="265104"/>
    <lineage>
        <taxon>Eukaryota</taxon>
        <taxon>Fungi</taxon>
        <taxon>Dikarya</taxon>
        <taxon>Ascomycota</taxon>
        <taxon>Pezizomycotina</taxon>
        <taxon>Geoglossomycetes</taxon>
        <taxon>Geoglossales</taxon>
        <taxon>Geoglossaceae</taxon>
        <taxon>Trichoglossum</taxon>
    </lineage>
</organism>
<keyword evidence="22" id="KW-1185">Reference proteome</keyword>
<evidence type="ECO:0000256" key="5">
    <source>
        <dbReference type="ARBA" id="ARBA00005150"/>
    </source>
</evidence>
<evidence type="ECO:0000313" key="22">
    <source>
        <dbReference type="Proteomes" id="UP000750711"/>
    </source>
</evidence>
<evidence type="ECO:0000256" key="10">
    <source>
        <dbReference type="ARBA" id="ARBA00022598"/>
    </source>
</evidence>